<evidence type="ECO:0000256" key="1">
    <source>
        <dbReference type="ARBA" id="ARBA00022898"/>
    </source>
</evidence>
<evidence type="ECO:0000313" key="7">
    <source>
        <dbReference type="Proteomes" id="UP000028481"/>
    </source>
</evidence>
<dbReference type="GO" id="GO:0000271">
    <property type="term" value="P:polysaccharide biosynthetic process"/>
    <property type="evidence" value="ECO:0007669"/>
    <property type="project" value="TreeGrafter"/>
</dbReference>
<dbReference type="PANTHER" id="PTHR30244:SF36">
    <property type="entry name" value="3-OXO-GLUCOSE-6-PHOSPHATE:GLUTAMATE AMINOTRANSFERASE"/>
    <property type="match status" value="1"/>
</dbReference>
<keyword evidence="1 4" id="KW-0663">Pyridoxal phosphate</keyword>
<dbReference type="STRING" id="289377.HL41_03270"/>
<sequence>MEIPFLDLKRGYQKYGQEIEKEVINVLRSGVYLNGPYTKEIERTLASFLDIPYAIGVSSGTEGLYLILKALDLPQGSYVLVPSFTFIATSEVVVRAGLIPYFVDIEESNFNVSLETLKEAYLYLTKRGKKVSGAIVVSLFGIPADLERIEVFCQEKGILLIEDICQAFGAKILDRYVGTFGVASATSFYPTKPLSTFGDGGMVFTADEGIEKRVRILKEHGQTKPYFYEYHGINGRIDEIHCAILLVKFKYFKEELELRKKYALAYIKGLQDLEPELFLPKIPKTYTPSWSLFTVRTPYRKDLQEFLKEKGVATRIYYEHPLHLQPVYQDLGFKKGMLPVTEKVAQEVLSLPFFPYLTSEEIDYVVYWVREFFKRG</sequence>
<reference evidence="6 7" key="1">
    <citation type="journal article" date="2015" name="Genome Announc.">
        <title>Genome Sequence of a Sulfate-Reducing Thermophilic Bacterium, Thermodesulfobacterium commune DSM 2178T (Phylum Thermodesulfobacteria).</title>
        <authorList>
            <person name="Bhatnagar S."/>
            <person name="Badger J.H."/>
            <person name="Madupu R."/>
            <person name="Khouri H.M."/>
            <person name="O'Connor E.M."/>
            <person name="Robb F.T."/>
            <person name="Ward N.L."/>
            <person name="Eisen J.A."/>
        </authorList>
    </citation>
    <scope>NUCLEOTIDE SEQUENCE [LARGE SCALE GENOMIC DNA]</scope>
    <source>
        <strain evidence="6 7">DSM 2178</strain>
    </source>
</reference>
<dbReference type="InterPro" id="IPR015422">
    <property type="entry name" value="PyrdxlP-dep_Trfase_small"/>
</dbReference>
<dbReference type="OrthoDB" id="9810913at2"/>
<dbReference type="eggNOG" id="COG0399">
    <property type="taxonomic scope" value="Bacteria"/>
</dbReference>
<dbReference type="Proteomes" id="UP000028481">
    <property type="component" value="Chromosome"/>
</dbReference>
<dbReference type="GO" id="GO:0030170">
    <property type="term" value="F:pyridoxal phosphate binding"/>
    <property type="evidence" value="ECO:0007669"/>
    <property type="project" value="TreeGrafter"/>
</dbReference>
<feature type="modified residue" description="N6-(pyridoxal phosphate)lysine" evidence="4">
    <location>
        <position position="192"/>
    </location>
</feature>
<gene>
    <name evidence="6" type="ORF">HL41_03270</name>
</gene>
<dbReference type="GO" id="GO:0008483">
    <property type="term" value="F:transaminase activity"/>
    <property type="evidence" value="ECO:0007669"/>
    <property type="project" value="UniProtKB-KW"/>
</dbReference>
<evidence type="ECO:0000256" key="3">
    <source>
        <dbReference type="PIRSR" id="PIRSR000390-1"/>
    </source>
</evidence>
<dbReference type="AlphaFoldDB" id="A0A075WU09"/>
<dbReference type="InterPro" id="IPR015421">
    <property type="entry name" value="PyrdxlP-dep_Trfase_major"/>
</dbReference>
<dbReference type="EMBL" id="CP008796">
    <property type="protein sequence ID" value="AIH03883.1"/>
    <property type="molecule type" value="Genomic_DNA"/>
</dbReference>
<dbReference type="RefSeq" id="WP_038061808.1">
    <property type="nucleotide sequence ID" value="NZ_CP008796.1"/>
</dbReference>
<keyword evidence="7" id="KW-1185">Reference proteome</keyword>
<dbReference type="PIRSF" id="PIRSF000390">
    <property type="entry name" value="PLP_StrS"/>
    <property type="match status" value="1"/>
</dbReference>
<dbReference type="CDD" id="cd00616">
    <property type="entry name" value="AHBA_syn"/>
    <property type="match status" value="1"/>
</dbReference>
<evidence type="ECO:0000256" key="2">
    <source>
        <dbReference type="ARBA" id="ARBA00037999"/>
    </source>
</evidence>
<accession>A0A075WU09</accession>
<protein>
    <submittedName>
        <fullName evidence="6">Aminotransferase DegT</fullName>
    </submittedName>
</protein>
<evidence type="ECO:0000256" key="5">
    <source>
        <dbReference type="RuleBase" id="RU004508"/>
    </source>
</evidence>
<dbReference type="PANTHER" id="PTHR30244">
    <property type="entry name" value="TRANSAMINASE"/>
    <property type="match status" value="1"/>
</dbReference>
<dbReference type="HOGENOM" id="CLU_033332_6_1_0"/>
<dbReference type="KEGG" id="tcm:HL41_03270"/>
<organism evidence="6 7">
    <name type="scientific">Thermodesulfobacterium commune DSM 2178</name>
    <dbReference type="NCBI Taxonomy" id="289377"/>
    <lineage>
        <taxon>Bacteria</taxon>
        <taxon>Pseudomonadati</taxon>
        <taxon>Thermodesulfobacteriota</taxon>
        <taxon>Thermodesulfobacteria</taxon>
        <taxon>Thermodesulfobacteriales</taxon>
        <taxon>Thermodesulfobacteriaceae</taxon>
        <taxon>Thermodesulfobacterium</taxon>
    </lineage>
</organism>
<dbReference type="InterPro" id="IPR000653">
    <property type="entry name" value="DegT/StrS_aminotransferase"/>
</dbReference>
<dbReference type="Gene3D" id="3.90.1150.10">
    <property type="entry name" value="Aspartate Aminotransferase, domain 1"/>
    <property type="match status" value="1"/>
</dbReference>
<proteinExistence type="inferred from homology"/>
<dbReference type="InterPro" id="IPR015424">
    <property type="entry name" value="PyrdxlP-dep_Trfase"/>
</dbReference>
<keyword evidence="6" id="KW-0032">Aminotransferase</keyword>
<dbReference type="Pfam" id="PF01041">
    <property type="entry name" value="DegT_DnrJ_EryC1"/>
    <property type="match status" value="1"/>
</dbReference>
<comment type="similarity">
    <text evidence="2 5">Belongs to the DegT/DnrJ/EryC1 family.</text>
</comment>
<feature type="active site" description="Proton acceptor" evidence="3">
    <location>
        <position position="192"/>
    </location>
</feature>
<evidence type="ECO:0000256" key="4">
    <source>
        <dbReference type="PIRSR" id="PIRSR000390-2"/>
    </source>
</evidence>
<dbReference type="PaxDb" id="289377-HL41_03270"/>
<keyword evidence="6" id="KW-0808">Transferase</keyword>
<dbReference type="SUPFAM" id="SSF53383">
    <property type="entry name" value="PLP-dependent transferases"/>
    <property type="match status" value="1"/>
</dbReference>
<name>A0A075WU09_9BACT</name>
<evidence type="ECO:0000313" key="6">
    <source>
        <dbReference type="EMBL" id="AIH03883.1"/>
    </source>
</evidence>
<dbReference type="Gene3D" id="3.40.640.10">
    <property type="entry name" value="Type I PLP-dependent aspartate aminotransferase-like (Major domain)"/>
    <property type="match status" value="1"/>
</dbReference>